<gene>
    <name evidence="1" type="ORF">SAP059A_006</name>
</gene>
<sequence length="37" mass="4238">MPDLSFLNDSKFSLCSYGVLRENLKFSIFDKKRPAGI</sequence>
<protein>
    <submittedName>
        <fullName evidence="1">Uncharacterized protein</fullName>
    </submittedName>
</protein>
<accession>D2JDZ3</accession>
<organism evidence="1">
    <name type="scientific">Staphylococcus aureus</name>
    <dbReference type="NCBI Taxonomy" id="1280"/>
    <lineage>
        <taxon>Bacteria</taxon>
        <taxon>Bacillati</taxon>
        <taxon>Bacillota</taxon>
        <taxon>Bacilli</taxon>
        <taxon>Bacillales</taxon>
        <taxon>Staphylococcaceae</taxon>
        <taxon>Staphylococcus</taxon>
    </lineage>
</organism>
<dbReference type="AlphaFoldDB" id="D2JDZ3"/>
<geneLocation type="plasmid" evidence="1">
    <name>SAP059A</name>
</geneLocation>
<reference evidence="1" key="1">
    <citation type="submission" date="2009-08" db="EMBL/GenBank/DDBJ databases">
        <authorList>
            <person name="Gill J."/>
            <person name="Borman J."/>
            <person name="Shetty J."/>
            <person name="Hostetler J."/>
            <person name="Durkin S."/>
            <person name="Montgomery B."/>
        </authorList>
    </citation>
    <scope>NUCLEOTIDE SEQUENCE</scope>
    <source>
        <strain evidence="1">3172</strain>
        <plasmid evidence="1">SAP059A</plasmid>
    </source>
</reference>
<name>D2JDZ3_STAAU</name>
<keyword evidence="1" id="KW-0614">Plasmid</keyword>
<proteinExistence type="predicted"/>
<evidence type="ECO:0000313" key="1">
    <source>
        <dbReference type="EMBL" id="ACZ69072.1"/>
    </source>
</evidence>
<dbReference type="EMBL" id="GQ900480">
    <property type="protein sequence ID" value="ACZ69072.1"/>
    <property type="molecule type" value="Genomic_DNA"/>
</dbReference>
<reference evidence="1" key="2">
    <citation type="submission" date="2009-12" db="EMBL/GenBank/DDBJ databases">
        <authorList>
            <person name="Summers A.O."/>
            <person name="Shearer J."/>
            <person name="Wireman J."/>
        </authorList>
    </citation>
    <scope>NUCLEOTIDE SEQUENCE</scope>
    <source>
        <strain evidence="1">3172</strain>
        <plasmid evidence="1">SAP059A</plasmid>
    </source>
</reference>